<dbReference type="GO" id="GO:0008168">
    <property type="term" value="F:methyltransferase activity"/>
    <property type="evidence" value="ECO:0007669"/>
    <property type="project" value="UniProtKB-KW"/>
</dbReference>
<keyword evidence="3 4" id="KW-0808">Transferase</keyword>
<dbReference type="RefSeq" id="WP_078808582.1">
    <property type="nucleotide sequence ID" value="NZ_FUWM01000003.1"/>
</dbReference>
<dbReference type="Proteomes" id="UP000190625">
    <property type="component" value="Unassembled WGS sequence"/>
</dbReference>
<dbReference type="OrthoDB" id="5418352at2"/>
<evidence type="ECO:0000256" key="2">
    <source>
        <dbReference type="ARBA" id="ARBA00022603"/>
    </source>
</evidence>
<dbReference type="Gene3D" id="3.20.20.480">
    <property type="entry name" value="Trimethylamine methyltransferase-like"/>
    <property type="match status" value="1"/>
</dbReference>
<reference evidence="6" key="1">
    <citation type="submission" date="2017-02" db="EMBL/GenBank/DDBJ databases">
        <authorList>
            <person name="Varghese N."/>
            <person name="Submissions S."/>
        </authorList>
    </citation>
    <scope>NUCLEOTIDE SEQUENCE [LARGE SCALE GENOMIC DNA]</scope>
    <source>
        <strain evidence="6">ATCC BAA-73</strain>
    </source>
</reference>
<dbReference type="STRING" id="142842.SAMN02745118_00038"/>
<organism evidence="5 6">
    <name type="scientific">Selenihalanaerobacter shriftii</name>
    <dbReference type="NCBI Taxonomy" id="142842"/>
    <lineage>
        <taxon>Bacteria</taxon>
        <taxon>Bacillati</taxon>
        <taxon>Bacillota</taxon>
        <taxon>Clostridia</taxon>
        <taxon>Halanaerobiales</taxon>
        <taxon>Halobacteroidaceae</taxon>
        <taxon>Selenihalanaerobacter</taxon>
    </lineage>
</organism>
<evidence type="ECO:0000256" key="4">
    <source>
        <dbReference type="PIRNR" id="PIRNR037567"/>
    </source>
</evidence>
<dbReference type="InterPro" id="IPR010426">
    <property type="entry name" value="MTTB_MeTrfase"/>
</dbReference>
<gene>
    <name evidence="5" type="ORF">SAMN02745118_00038</name>
</gene>
<comment type="similarity">
    <text evidence="1 4">Belongs to the trimethylamine methyltransferase family.</text>
</comment>
<sequence>MIERKYLAQDILSDEDLNQIHEATMQLLEETGIEVLHEEAREIFKEHGANVEDERVYLTRDIVEDALEKAPSSFTLHARNPENNVTIGGDNTVLVPGYGAPFVTDMDDGRRDSTFKDYVNFTKLASNSNNIDIVGGVLVEPNDVADEIRHAKMLYTGAKYSDKCLMGSALGKKKARDCFKMASMLFGEDEIIDDRALVITLINTTSPLKYDYRMLDSLLEHSKHNQAVVVAALIMAGSTGPMTLAGTLTLQNAEVLTGVVLTQLVNPGAPVVYGTASTVMDMKTANLAVGSAEYAKIIGSIAQLARYYDVPSRAGGSITDSLMADAQSGYESMMTFMSTVNHGINFALHSAGLLENYMTMSYEKFIIDDEILSMVTDYQAGIEVNEESIAKEVIENVGHGGHYLADAHTMAHMRDFREPTLSTRAAYTSDDNLVPAVKRANDKCKAILEDFEAPELDPTIEQKLLDYMESL</sequence>
<dbReference type="PIRSF" id="PIRSF037567">
    <property type="entry name" value="MTTB_MeTrfase"/>
    <property type="match status" value="1"/>
</dbReference>
<evidence type="ECO:0000313" key="6">
    <source>
        <dbReference type="Proteomes" id="UP000190625"/>
    </source>
</evidence>
<evidence type="ECO:0000256" key="3">
    <source>
        <dbReference type="ARBA" id="ARBA00022679"/>
    </source>
</evidence>
<dbReference type="AlphaFoldDB" id="A0A1T4JJL8"/>
<dbReference type="GO" id="GO:0015948">
    <property type="term" value="P:methanogenesis"/>
    <property type="evidence" value="ECO:0007669"/>
    <property type="project" value="UniProtKB-UniRule"/>
</dbReference>
<dbReference type="EC" id="2.1.1.-" evidence="4"/>
<evidence type="ECO:0000256" key="1">
    <source>
        <dbReference type="ARBA" id="ARBA00007137"/>
    </source>
</evidence>
<evidence type="ECO:0000313" key="5">
    <source>
        <dbReference type="EMBL" id="SJZ30323.1"/>
    </source>
</evidence>
<keyword evidence="6" id="KW-1185">Reference proteome</keyword>
<keyword evidence="2 5" id="KW-0489">Methyltransferase</keyword>
<dbReference type="GO" id="GO:0032259">
    <property type="term" value="P:methylation"/>
    <property type="evidence" value="ECO:0007669"/>
    <property type="project" value="UniProtKB-KW"/>
</dbReference>
<dbReference type="EMBL" id="FUWM01000003">
    <property type="protein sequence ID" value="SJZ30323.1"/>
    <property type="molecule type" value="Genomic_DNA"/>
</dbReference>
<proteinExistence type="inferred from homology"/>
<dbReference type="Pfam" id="PF06253">
    <property type="entry name" value="MTTB"/>
    <property type="match status" value="1"/>
</dbReference>
<accession>A0A1T4JJL8</accession>
<protein>
    <recommendedName>
        <fullName evidence="4">Methyltransferase</fullName>
        <ecNumber evidence="4">2.1.1.-</ecNumber>
    </recommendedName>
</protein>
<dbReference type="InterPro" id="IPR038601">
    <property type="entry name" value="MttB-like_sf"/>
</dbReference>
<name>A0A1T4JJL8_9FIRM</name>